<feature type="domain" description="Beta-lactamase hydrolase-like protein phosphatase-like" evidence="1">
    <location>
        <begin position="8"/>
        <end position="103"/>
    </location>
</feature>
<protein>
    <submittedName>
        <fullName evidence="2">Phosphatase</fullName>
    </submittedName>
</protein>
<name>A0A4Y6PNT6_PERCE</name>
<dbReference type="InterPro" id="IPR005939">
    <property type="entry name" value="BLH_phosphatase-like"/>
</dbReference>
<evidence type="ECO:0000313" key="3">
    <source>
        <dbReference type="Proteomes" id="UP000315995"/>
    </source>
</evidence>
<evidence type="ECO:0000313" key="2">
    <source>
        <dbReference type="EMBL" id="QDG49667.1"/>
    </source>
</evidence>
<dbReference type="SUPFAM" id="SSF52799">
    <property type="entry name" value="(Phosphotyrosine protein) phosphatases II"/>
    <property type="match status" value="1"/>
</dbReference>
<proteinExistence type="predicted"/>
<sequence>MEERIEINDQITVGSQPSKDDIEKLAQQGFKSVFNLRAFGEDEQPMQPDEEGKEVKGCGMEYHHMSVVPDEMDEEMVDQFREEMDRAPKPAFVHCKSGKRSGAFTMMKIASERGMSGEQTLEEAERMGFECDTERLESFVRDYVNSHTSRGGSGWATGEEVGPRV</sequence>
<dbReference type="Gene3D" id="3.90.190.10">
    <property type="entry name" value="Protein tyrosine phosphatase superfamily"/>
    <property type="match status" value="1"/>
</dbReference>
<dbReference type="EMBL" id="CP041186">
    <property type="protein sequence ID" value="QDG49667.1"/>
    <property type="molecule type" value="Genomic_DNA"/>
</dbReference>
<dbReference type="OrthoDB" id="9814896at2"/>
<dbReference type="AlphaFoldDB" id="A0A4Y6PNT6"/>
<accession>A0A5B8Y192</accession>
<gene>
    <name evidence="2" type="ORF">FIV42_02600</name>
</gene>
<dbReference type="CDD" id="cd14503">
    <property type="entry name" value="PTP-bact"/>
    <property type="match status" value="1"/>
</dbReference>
<keyword evidence="3" id="KW-1185">Reference proteome</keyword>
<organism evidence="2 3">
    <name type="scientific">Persicimonas caeni</name>
    <dbReference type="NCBI Taxonomy" id="2292766"/>
    <lineage>
        <taxon>Bacteria</taxon>
        <taxon>Deltaproteobacteria</taxon>
        <taxon>Bradymonadales</taxon>
        <taxon>Bradymonadaceae</taxon>
        <taxon>Persicimonas</taxon>
    </lineage>
</organism>
<reference evidence="2 3" key="1">
    <citation type="submission" date="2019-06" db="EMBL/GenBank/DDBJ databases">
        <title>Persicimonas caeni gen. nov., sp. nov., a predatory bacterium isolated from solar saltern.</title>
        <authorList>
            <person name="Wang S."/>
        </authorList>
    </citation>
    <scope>NUCLEOTIDE SEQUENCE [LARGE SCALE GENOMIC DNA]</scope>
    <source>
        <strain evidence="2 3">YN101</strain>
    </source>
</reference>
<dbReference type="Pfam" id="PF04273">
    <property type="entry name" value="BLH_phosphatase"/>
    <property type="match status" value="1"/>
</dbReference>
<dbReference type="GO" id="GO:0016787">
    <property type="term" value="F:hydrolase activity"/>
    <property type="evidence" value="ECO:0007669"/>
    <property type="project" value="InterPro"/>
</dbReference>
<dbReference type="InterPro" id="IPR029021">
    <property type="entry name" value="Prot-tyrosine_phosphatase-like"/>
</dbReference>
<evidence type="ECO:0000259" key="1">
    <source>
        <dbReference type="Pfam" id="PF04273"/>
    </source>
</evidence>
<dbReference type="Proteomes" id="UP000315995">
    <property type="component" value="Chromosome"/>
</dbReference>
<accession>A0A4Y6PNT6</accession>